<accession>A0A8X6SBF0</accession>
<sequence length="289" mass="33063">MFGETKKDLDNGITLLQGHFDLKILGKTKKLLGIEFEKKKEKLDIHQSSYIEKLCKQYERFKFPVSSLPIPKGLVLSKLDCPSTPAEINEMAKYPYRNLIGSLSFIAARTRPDIMYAVNLLSQFQSNPGIKHWNSLLKLLDSDYAANRDDRVSIGGYILLVDETPISGRTFKHKCISLSTMEAEFVTLTEAAKELICLKDFLENELLKLELNDCLLLCDNQAAISFSNSPFENHKTKHIHVKYLFIRNLVYDKFFELKYVQTFGFVEVRLDDGVTFPTGWCVNVFGFHG</sequence>
<keyword evidence="2" id="KW-1185">Reference proteome</keyword>
<protein>
    <submittedName>
        <fullName evidence="1">Retrovirus-related Pol polyprotein from transposon TNT 1-94</fullName>
    </submittedName>
</protein>
<reference evidence="1" key="1">
    <citation type="submission" date="2020-08" db="EMBL/GenBank/DDBJ databases">
        <title>Multicomponent nature underlies the extraordinary mechanical properties of spider dragline silk.</title>
        <authorList>
            <person name="Kono N."/>
            <person name="Nakamura H."/>
            <person name="Mori M."/>
            <person name="Yoshida Y."/>
            <person name="Ohtoshi R."/>
            <person name="Malay A.D."/>
            <person name="Moran D.A.P."/>
            <person name="Tomita M."/>
            <person name="Numata K."/>
            <person name="Arakawa K."/>
        </authorList>
    </citation>
    <scope>NUCLEOTIDE SEQUENCE</scope>
</reference>
<dbReference type="PANTHER" id="PTHR11439:SF440">
    <property type="entry name" value="INTEGRASE CATALYTIC DOMAIN-CONTAINING PROTEIN"/>
    <property type="match status" value="1"/>
</dbReference>
<dbReference type="Proteomes" id="UP000887159">
    <property type="component" value="Unassembled WGS sequence"/>
</dbReference>
<comment type="caution">
    <text evidence="1">The sequence shown here is derived from an EMBL/GenBank/DDBJ whole genome shotgun (WGS) entry which is preliminary data.</text>
</comment>
<proteinExistence type="predicted"/>
<evidence type="ECO:0000313" key="1">
    <source>
        <dbReference type="EMBL" id="GFY08275.1"/>
    </source>
</evidence>
<name>A0A8X6SBF0_TRICX</name>
<organism evidence="1 2">
    <name type="scientific">Trichonephila clavipes</name>
    <name type="common">Golden silk orbweaver</name>
    <name type="synonym">Nephila clavipes</name>
    <dbReference type="NCBI Taxonomy" id="2585209"/>
    <lineage>
        <taxon>Eukaryota</taxon>
        <taxon>Metazoa</taxon>
        <taxon>Ecdysozoa</taxon>
        <taxon>Arthropoda</taxon>
        <taxon>Chelicerata</taxon>
        <taxon>Arachnida</taxon>
        <taxon>Araneae</taxon>
        <taxon>Araneomorphae</taxon>
        <taxon>Entelegynae</taxon>
        <taxon>Araneoidea</taxon>
        <taxon>Nephilidae</taxon>
        <taxon>Trichonephila</taxon>
    </lineage>
</organism>
<dbReference type="CDD" id="cd09272">
    <property type="entry name" value="RNase_HI_RT_Ty1"/>
    <property type="match status" value="1"/>
</dbReference>
<evidence type="ECO:0000313" key="2">
    <source>
        <dbReference type="Proteomes" id="UP000887159"/>
    </source>
</evidence>
<dbReference type="AlphaFoldDB" id="A0A8X6SBF0"/>
<gene>
    <name evidence="1" type="ORF">TNCV_1356821</name>
</gene>
<dbReference type="EMBL" id="BMAU01021280">
    <property type="protein sequence ID" value="GFY08275.1"/>
    <property type="molecule type" value="Genomic_DNA"/>
</dbReference>
<dbReference type="PANTHER" id="PTHR11439">
    <property type="entry name" value="GAG-POL-RELATED RETROTRANSPOSON"/>
    <property type="match status" value="1"/>
</dbReference>